<comment type="function">
    <text evidence="3">Bifunctional nuclease with both RNase and DNase activities. Involved in basal defense response. Participates in abscisic acid-derived callose deposition following infection by a necrotrophic pathogen.</text>
</comment>
<dbReference type="GO" id="GO:0016567">
    <property type="term" value="P:protein ubiquitination"/>
    <property type="evidence" value="ECO:0007669"/>
    <property type="project" value="TreeGrafter"/>
</dbReference>
<evidence type="ECO:0000256" key="2">
    <source>
        <dbReference type="ARBA" id="ARBA00022722"/>
    </source>
</evidence>
<protein>
    <submittedName>
        <fullName evidence="5">Bifunctional nuclease 2-like</fullName>
    </submittedName>
</protein>
<dbReference type="InterPro" id="IPR003729">
    <property type="entry name" value="Bi_nuclease_dom"/>
</dbReference>
<evidence type="ECO:0000256" key="3">
    <source>
        <dbReference type="ARBA" id="ARBA00025428"/>
    </source>
</evidence>
<comment type="similarity">
    <text evidence="1">Belongs to the bifunctional nuclease family.</text>
</comment>
<dbReference type="SUPFAM" id="SSF103256">
    <property type="entry name" value="Hypothetical protein TM0160"/>
    <property type="match status" value="1"/>
</dbReference>
<keyword evidence="2" id="KW-0540">Nuclease</keyword>
<accession>A0AAQ3K2T3</accession>
<proteinExistence type="inferred from homology"/>
<gene>
    <name evidence="5" type="ORF">Cni_G08641</name>
</gene>
<reference evidence="5 6" key="1">
    <citation type="submission" date="2023-10" db="EMBL/GenBank/DDBJ databases">
        <title>Chromosome-scale genome assembly provides insights into flower coloration mechanisms of Canna indica.</title>
        <authorList>
            <person name="Li C."/>
        </authorList>
    </citation>
    <scope>NUCLEOTIDE SEQUENCE [LARGE SCALE GENOMIC DNA]</scope>
    <source>
        <tissue evidence="5">Flower</tissue>
    </source>
</reference>
<organism evidence="5 6">
    <name type="scientific">Canna indica</name>
    <name type="common">Indian-shot</name>
    <dbReference type="NCBI Taxonomy" id="4628"/>
    <lineage>
        <taxon>Eukaryota</taxon>
        <taxon>Viridiplantae</taxon>
        <taxon>Streptophyta</taxon>
        <taxon>Embryophyta</taxon>
        <taxon>Tracheophyta</taxon>
        <taxon>Spermatophyta</taxon>
        <taxon>Magnoliopsida</taxon>
        <taxon>Liliopsida</taxon>
        <taxon>Zingiberales</taxon>
        <taxon>Cannaceae</taxon>
        <taxon>Canna</taxon>
    </lineage>
</organism>
<dbReference type="PROSITE" id="PS51658">
    <property type="entry name" value="BFN"/>
    <property type="match status" value="1"/>
</dbReference>
<evidence type="ECO:0000259" key="4">
    <source>
        <dbReference type="PROSITE" id="PS51658"/>
    </source>
</evidence>
<dbReference type="GO" id="GO:0030891">
    <property type="term" value="C:VCB complex"/>
    <property type="evidence" value="ECO:0007669"/>
    <property type="project" value="TreeGrafter"/>
</dbReference>
<keyword evidence="2" id="KW-0378">Hydrolase</keyword>
<feature type="domain" description="BFN" evidence="4">
    <location>
        <begin position="123"/>
        <end position="258"/>
    </location>
</feature>
<dbReference type="PANTHER" id="PTHR15160">
    <property type="entry name" value="VON HIPPEL-LINDAU PROTEIN"/>
    <property type="match status" value="1"/>
</dbReference>
<dbReference type="Pfam" id="PF02577">
    <property type="entry name" value="BFN_dom"/>
    <property type="match status" value="1"/>
</dbReference>
<dbReference type="InterPro" id="IPR036104">
    <property type="entry name" value="BFN_sf"/>
</dbReference>
<evidence type="ECO:0000313" key="5">
    <source>
        <dbReference type="EMBL" id="WOK99929.1"/>
    </source>
</evidence>
<name>A0AAQ3K2T3_9LILI</name>
<dbReference type="AlphaFoldDB" id="A0AAQ3K2T3"/>
<evidence type="ECO:0000256" key="1">
    <source>
        <dbReference type="ARBA" id="ARBA00009095"/>
    </source>
</evidence>
<dbReference type="GO" id="GO:0004518">
    <property type="term" value="F:nuclease activity"/>
    <property type="evidence" value="ECO:0007669"/>
    <property type="project" value="UniProtKB-UniRule"/>
</dbReference>
<dbReference type="EMBL" id="CP136892">
    <property type="protein sequence ID" value="WOK99929.1"/>
    <property type="molecule type" value="Genomic_DNA"/>
</dbReference>
<dbReference type="PANTHER" id="PTHR15160:SF3">
    <property type="entry name" value="BIFUNCTIONAL NUCLEASE 1"/>
    <property type="match status" value="1"/>
</dbReference>
<sequence>MAVLEGTSICRSDICANYNGVSAPLIANNVTKAICLQSRIWGSRSRCKSIVQVGSLSLQPCSKRQWRVHCSFSSSSDDNGSMAGNFSANDEEYVNSSVMEAVEVRSGMDGFVIKMRDGKHLRCVHNNPQGGNLPDYAPHPAIVLKMEDGSDLLLPIIVLEMPSALLMAAIRNVQIARPTVYQVIKEMIEKMGYAVQLVRVTKRVNEAYFAQLYLAKVGNEQETISFDLRPSDAINMAVRCKVPIQVNRSLAYGDGMRVVEPSKLAMHAPQSDGMLFTELDRPDGQYCPDTKEFNLVRNMLVAAVEERYRDAAQWRDQLHQLRSKRKNWI</sequence>
<evidence type="ECO:0000313" key="6">
    <source>
        <dbReference type="Proteomes" id="UP001327560"/>
    </source>
</evidence>
<dbReference type="Proteomes" id="UP001327560">
    <property type="component" value="Chromosome 3"/>
</dbReference>
<dbReference type="GO" id="GO:0005634">
    <property type="term" value="C:nucleus"/>
    <property type="evidence" value="ECO:0007669"/>
    <property type="project" value="TreeGrafter"/>
</dbReference>
<keyword evidence="6" id="KW-1185">Reference proteome</keyword>
<dbReference type="Gene3D" id="3.10.690.10">
    <property type="entry name" value="Bifunctional nuclease domain"/>
    <property type="match status" value="1"/>
</dbReference>